<dbReference type="OrthoDB" id="7412491at2"/>
<evidence type="ECO:0000313" key="1">
    <source>
        <dbReference type="EMBL" id="KZB95791.1"/>
    </source>
</evidence>
<proteinExistence type="predicted"/>
<dbReference type="Proteomes" id="UP000078460">
    <property type="component" value="Unassembled WGS sequence"/>
</dbReference>
<name>A0A175Y5D6_9SPHN</name>
<keyword evidence="2" id="KW-1185">Reference proteome</keyword>
<gene>
    <name evidence="1" type="ORF">AVM11_16470</name>
</gene>
<protein>
    <submittedName>
        <fullName evidence="1">Uncharacterized protein</fullName>
    </submittedName>
</protein>
<dbReference type="EMBL" id="LQCK02000011">
    <property type="protein sequence ID" value="KZB95791.1"/>
    <property type="molecule type" value="Genomic_DNA"/>
</dbReference>
<evidence type="ECO:0000313" key="2">
    <source>
        <dbReference type="Proteomes" id="UP000078460"/>
    </source>
</evidence>
<dbReference type="AlphaFoldDB" id="A0A175Y5D6"/>
<reference evidence="1" key="1">
    <citation type="submission" date="2016-03" db="EMBL/GenBank/DDBJ databases">
        <title>Sphingomonas melonis TY, whole genome shotgun sequencing.</title>
        <authorList>
            <person name="Wang H."/>
            <person name="Zhu P."/>
        </authorList>
    </citation>
    <scope>NUCLEOTIDE SEQUENCE [LARGE SCALE GENOMIC DNA]</scope>
    <source>
        <strain evidence="1">TY</strain>
    </source>
</reference>
<accession>A0A175Y5D6</accession>
<dbReference type="RefSeq" id="WP_062126763.1">
    <property type="nucleotide sequence ID" value="NZ_CP017578.1"/>
</dbReference>
<comment type="caution">
    <text evidence="1">The sequence shown here is derived from an EMBL/GenBank/DDBJ whole genome shotgun (WGS) entry which is preliminary data.</text>
</comment>
<sequence length="176" mass="19617">MEDTSQQEGFRAAAYMAAIARTLSNADVDLEAFIDRVEPIVSGSTVNLITLLHWAAHVRATGLPILLFSPHDASGMPQIALVADVDGRTNVVENRLLWMVGESNRVHLIPDNFEMGAFVLEDDLRFRRVEHAPERNFEHAVSGIKRAYARLEAFDIQQTERGGDIPVSERFRGHPA</sequence>
<dbReference type="KEGG" id="smy:BJP26_18545"/>
<organism evidence="1 2">
    <name type="scientific">Sphingomonas melonis TY</name>
    <dbReference type="NCBI Taxonomy" id="621456"/>
    <lineage>
        <taxon>Bacteria</taxon>
        <taxon>Pseudomonadati</taxon>
        <taxon>Pseudomonadota</taxon>
        <taxon>Alphaproteobacteria</taxon>
        <taxon>Sphingomonadales</taxon>
        <taxon>Sphingomonadaceae</taxon>
        <taxon>Sphingomonas</taxon>
    </lineage>
</organism>